<dbReference type="AlphaFoldDB" id="A0A0S7XWW0"/>
<dbReference type="EMBL" id="LIZX01000071">
    <property type="protein sequence ID" value="KPJ66820.1"/>
    <property type="molecule type" value="Genomic_DNA"/>
</dbReference>
<name>A0A0S7XWW0_UNCSA</name>
<organism evidence="1 2">
    <name type="scientific">candidate division WOR-1 bacterium DG_54_3</name>
    <dbReference type="NCBI Taxonomy" id="1703775"/>
    <lineage>
        <taxon>Bacteria</taxon>
        <taxon>Bacillati</taxon>
        <taxon>Saganbacteria</taxon>
    </lineage>
</organism>
<reference evidence="1 2" key="1">
    <citation type="journal article" date="2015" name="Microbiome">
        <title>Genomic resolution of linkages in carbon, nitrogen, and sulfur cycling among widespread estuary sediment bacteria.</title>
        <authorList>
            <person name="Baker B.J."/>
            <person name="Lazar C.S."/>
            <person name="Teske A.P."/>
            <person name="Dick G.J."/>
        </authorList>
    </citation>
    <scope>NUCLEOTIDE SEQUENCE [LARGE SCALE GENOMIC DNA]</scope>
    <source>
        <strain evidence="1">DG_54_3</strain>
    </source>
</reference>
<comment type="caution">
    <text evidence="1">The sequence shown here is derived from an EMBL/GenBank/DDBJ whole genome shotgun (WGS) entry which is preliminary data.</text>
</comment>
<protein>
    <submittedName>
        <fullName evidence="1">Uncharacterized protein</fullName>
    </submittedName>
</protein>
<proteinExistence type="predicted"/>
<evidence type="ECO:0000313" key="2">
    <source>
        <dbReference type="Proteomes" id="UP000051861"/>
    </source>
</evidence>
<sequence>MLWDLSTIKIIKSQLKIPSKAGLRYNGNLEIRKKVFLFWLAFKYKKPFLVEKKQKAVKKGLDIFVKYLLNRSI</sequence>
<gene>
    <name evidence="1" type="ORF">AMJ44_07800</name>
</gene>
<accession>A0A0S7XWW0</accession>
<dbReference type="Proteomes" id="UP000051861">
    <property type="component" value="Unassembled WGS sequence"/>
</dbReference>
<evidence type="ECO:0000313" key="1">
    <source>
        <dbReference type="EMBL" id="KPJ66820.1"/>
    </source>
</evidence>